<dbReference type="SMART" id="SM00228">
    <property type="entry name" value="PDZ"/>
    <property type="match status" value="1"/>
</dbReference>
<reference evidence="3" key="1">
    <citation type="journal article" date="2020" name="mSystems">
        <title>Genome- and Community-Level Interaction Insights into Carbon Utilization and Element Cycling Functions of Hydrothermarchaeota in Hydrothermal Sediment.</title>
        <authorList>
            <person name="Zhou Z."/>
            <person name="Liu Y."/>
            <person name="Xu W."/>
            <person name="Pan J."/>
            <person name="Luo Z.H."/>
            <person name="Li M."/>
        </authorList>
    </citation>
    <scope>NUCLEOTIDE SEQUENCE [LARGE SCALE GENOMIC DNA]</scope>
    <source>
        <strain evidence="3">SpSt-381</strain>
    </source>
</reference>
<dbReference type="SUPFAM" id="SSF50630">
    <property type="entry name" value="Acid proteases"/>
    <property type="match status" value="1"/>
</dbReference>
<dbReference type="PROSITE" id="PS50106">
    <property type="entry name" value="PDZ"/>
    <property type="match status" value="1"/>
</dbReference>
<sequence>MRLPSVLPAAARPPRARVLSAVALLAACAVPLAPPAARAQVAPEAKPVIERYLAAVGGRAAVEAQRAMHVTASISAFGLSGEVESWQQAPDRRASRVTLGPFTLRDGFDGVRPWRVDQSGKLILLDGKDAEDARGSAWFENERWLAPDGGGGRVAFAGAAKDSAGEYDVLEVTPPVGRARKLYFDRATGLLARSESRNDQQTVVVSYSDHREVAGRRMPFRSVQSMSGAQANTVTLEVRDVRVNPDLPAATFAPPSSDAAAGGPRYLKTPGRAVIPFRYLAKHVWIRASVNGGPLEDFLYDTGASVTVIDSAYAARIGLAREGSLQAQGAGSAGSAALARLDALRVEAEDGDGIEMKDLRVAVLDVNSILAPFFWRECAGIIGFDVINRFVNDLDFDAGVLRLLDPAAFRYEGKGAKVPMRLAGHVPVVTFRLDGRWEGEARLDVGSSGNLDLHGPFWRRHGIDRALGRGVEVTGGGFGGTFTNRLVRAKRLEVGPFAIERPLITLSGATAGALASEDYAGNAGNALMQRFRMTLDYERREVWLEPGARFAEPDRFSRAGLQLVRLGGAIKVGQVIPGSAAAKAGIREFDEVRSVNGEPPEALGLAGITELFERGAVGSVVRVEIVRDGKVLKKTLKLADVL</sequence>
<dbReference type="Gene3D" id="2.30.42.10">
    <property type="match status" value="1"/>
</dbReference>
<dbReference type="InterPro" id="IPR021109">
    <property type="entry name" value="Peptidase_aspartic_dom_sf"/>
</dbReference>
<evidence type="ECO:0000313" key="3">
    <source>
        <dbReference type="EMBL" id="HGZ44302.1"/>
    </source>
</evidence>
<dbReference type="CDD" id="cd05483">
    <property type="entry name" value="retropepsin_like_bacteria"/>
    <property type="match status" value="1"/>
</dbReference>
<dbReference type="Pfam" id="PF13650">
    <property type="entry name" value="Asp_protease_2"/>
    <property type="match status" value="1"/>
</dbReference>
<dbReference type="PROSITE" id="PS51257">
    <property type="entry name" value="PROKAR_LIPOPROTEIN"/>
    <property type="match status" value="1"/>
</dbReference>
<evidence type="ECO:0000259" key="2">
    <source>
        <dbReference type="PROSITE" id="PS50106"/>
    </source>
</evidence>
<dbReference type="InterPro" id="IPR001478">
    <property type="entry name" value="PDZ"/>
</dbReference>
<dbReference type="InterPro" id="IPR036034">
    <property type="entry name" value="PDZ_sf"/>
</dbReference>
<dbReference type="Gene3D" id="2.50.20.10">
    <property type="entry name" value="Lipoprotein localisation LolA/LolB/LppX"/>
    <property type="match status" value="1"/>
</dbReference>
<dbReference type="Pfam" id="PF17820">
    <property type="entry name" value="PDZ_6"/>
    <property type="match status" value="1"/>
</dbReference>
<feature type="domain" description="PDZ" evidence="2">
    <location>
        <begin position="541"/>
        <end position="609"/>
    </location>
</feature>
<dbReference type="EMBL" id="DSQF01000026">
    <property type="protein sequence ID" value="HGZ44302.1"/>
    <property type="molecule type" value="Genomic_DNA"/>
</dbReference>
<dbReference type="AlphaFoldDB" id="A0A832ML04"/>
<keyword evidence="1" id="KW-0732">Signal</keyword>
<feature type="signal peptide" evidence="1">
    <location>
        <begin position="1"/>
        <end position="39"/>
    </location>
</feature>
<name>A0A832ML04_UNCEI</name>
<dbReference type="SUPFAM" id="SSF50156">
    <property type="entry name" value="PDZ domain-like"/>
    <property type="match status" value="1"/>
</dbReference>
<feature type="chain" id="PRO_5032711509" description="PDZ domain-containing protein" evidence="1">
    <location>
        <begin position="40"/>
        <end position="642"/>
    </location>
</feature>
<accession>A0A832ML04</accession>
<protein>
    <recommendedName>
        <fullName evidence="2">PDZ domain-containing protein</fullName>
    </recommendedName>
</protein>
<dbReference type="InterPro" id="IPR034122">
    <property type="entry name" value="Retropepsin-like_bacterial"/>
</dbReference>
<proteinExistence type="predicted"/>
<gene>
    <name evidence="3" type="ORF">ENR23_12960</name>
</gene>
<comment type="caution">
    <text evidence="3">The sequence shown here is derived from an EMBL/GenBank/DDBJ whole genome shotgun (WGS) entry which is preliminary data.</text>
</comment>
<evidence type="ECO:0000256" key="1">
    <source>
        <dbReference type="SAM" id="SignalP"/>
    </source>
</evidence>
<dbReference type="InterPro" id="IPR041489">
    <property type="entry name" value="PDZ_6"/>
</dbReference>
<organism evidence="3">
    <name type="scientific">Eiseniibacteriota bacterium</name>
    <dbReference type="NCBI Taxonomy" id="2212470"/>
    <lineage>
        <taxon>Bacteria</taxon>
        <taxon>Candidatus Eiseniibacteriota</taxon>
    </lineage>
</organism>
<dbReference type="Gene3D" id="2.40.70.10">
    <property type="entry name" value="Acid Proteases"/>
    <property type="match status" value="2"/>
</dbReference>